<keyword evidence="4" id="KW-1185">Reference proteome</keyword>
<organism evidence="3 4">
    <name type="scientific">Streptomyces composti</name>
    <dbReference type="NCBI Taxonomy" id="2720025"/>
    <lineage>
        <taxon>Bacteria</taxon>
        <taxon>Bacillati</taxon>
        <taxon>Actinomycetota</taxon>
        <taxon>Actinomycetes</taxon>
        <taxon>Kitasatosporales</taxon>
        <taxon>Streptomycetaceae</taxon>
        <taxon>Streptomyces</taxon>
    </lineage>
</organism>
<accession>A0ABX1A9K8</accession>
<dbReference type="InterPro" id="IPR002925">
    <property type="entry name" value="Dienelactn_hydro"/>
</dbReference>
<proteinExistence type="inferred from homology"/>
<evidence type="ECO:0000256" key="1">
    <source>
        <dbReference type="ARBA" id="ARBA00008645"/>
    </source>
</evidence>
<dbReference type="EMBL" id="JAATEM010000020">
    <property type="protein sequence ID" value="NJP51852.1"/>
    <property type="molecule type" value="Genomic_DNA"/>
</dbReference>
<keyword evidence="3" id="KW-0378">Hydrolase</keyword>
<name>A0ABX1A9K8_9ACTN</name>
<evidence type="ECO:0000259" key="2">
    <source>
        <dbReference type="Pfam" id="PF01738"/>
    </source>
</evidence>
<dbReference type="Proteomes" id="UP000730591">
    <property type="component" value="Unassembled WGS sequence"/>
</dbReference>
<dbReference type="RefSeq" id="WP_167996695.1">
    <property type="nucleotide sequence ID" value="NZ_JAATEM010000020.1"/>
</dbReference>
<feature type="domain" description="Dienelactone hydrolase" evidence="2">
    <location>
        <begin position="22"/>
        <end position="208"/>
    </location>
</feature>
<dbReference type="Gene3D" id="3.40.50.1820">
    <property type="entry name" value="alpha/beta hydrolase"/>
    <property type="match status" value="1"/>
</dbReference>
<reference evidence="3 4" key="1">
    <citation type="submission" date="2020-03" db="EMBL/GenBank/DDBJ databases">
        <title>WGS of actinomycetes isolated from Thailand.</title>
        <authorList>
            <person name="Thawai C."/>
        </authorList>
    </citation>
    <scope>NUCLEOTIDE SEQUENCE [LARGE SCALE GENOMIC DNA]</scope>
    <source>
        <strain evidence="3 4">SBST2-5</strain>
    </source>
</reference>
<evidence type="ECO:0000313" key="4">
    <source>
        <dbReference type="Proteomes" id="UP000730591"/>
    </source>
</evidence>
<protein>
    <submittedName>
        <fullName evidence="3">Hydrolase</fullName>
    </submittedName>
</protein>
<dbReference type="InterPro" id="IPR029058">
    <property type="entry name" value="AB_hydrolase_fold"/>
</dbReference>
<dbReference type="GO" id="GO:0016787">
    <property type="term" value="F:hydrolase activity"/>
    <property type="evidence" value="ECO:0007669"/>
    <property type="project" value="UniProtKB-KW"/>
</dbReference>
<comment type="similarity">
    <text evidence="1">Belongs to the AB hydrolase superfamily.</text>
</comment>
<dbReference type="SUPFAM" id="SSF53474">
    <property type="entry name" value="alpha/beta-Hydrolases"/>
    <property type="match status" value="1"/>
</dbReference>
<gene>
    <name evidence="3" type="ORF">HCJ93_17720</name>
</gene>
<dbReference type="InterPro" id="IPR050261">
    <property type="entry name" value="FrsA_esterase"/>
</dbReference>
<evidence type="ECO:0000313" key="3">
    <source>
        <dbReference type="EMBL" id="NJP51852.1"/>
    </source>
</evidence>
<sequence length="255" mass="26429">MLSETVTVPAQGPDRAALPGDLVLPEEPRGVVLFAHGSGSSRFSPRNRAVAEELQRAGHGALLLDLLTEDEERDDLLTARHRFDIGLLAGRLAGTIDWLRRRPDTAGLPVGLFGASTGAAAALVAAAERPERVSAVVSRGGRPDLAGGALERVAAPVLLIVGGDDRTVLGLNRAAAAGLRVTHEIHVVPGATHLFPEPGALEEVARAAAGWFGPLARGVLATRSGDTAPWRHMVTECPGLGTGLPVDPVGGRARV</sequence>
<dbReference type="PANTHER" id="PTHR22946">
    <property type="entry name" value="DIENELACTONE HYDROLASE DOMAIN-CONTAINING PROTEIN-RELATED"/>
    <property type="match status" value="1"/>
</dbReference>
<comment type="caution">
    <text evidence="3">The sequence shown here is derived from an EMBL/GenBank/DDBJ whole genome shotgun (WGS) entry which is preliminary data.</text>
</comment>
<dbReference type="Pfam" id="PF01738">
    <property type="entry name" value="DLH"/>
    <property type="match status" value="1"/>
</dbReference>